<comment type="caution">
    <text evidence="1">The sequence shown here is derived from an EMBL/GenBank/DDBJ whole genome shotgun (WGS) entry which is preliminary data.</text>
</comment>
<dbReference type="EMBL" id="CAVMJV010000021">
    <property type="protein sequence ID" value="CAK5070725.1"/>
    <property type="molecule type" value="Genomic_DNA"/>
</dbReference>
<gene>
    <name evidence="1" type="ORF">MENTE1834_LOCUS18722</name>
</gene>
<accession>A0ACB0Z094</accession>
<sequence length="97" mass="11370">MGFQSRAKCTAPKEKVEEDKGEEDEEKEKDEENEGEGDKDEVTVNVVEEILSEEKEQHKQVHRRRVKSWRALQTAKSLAEGMRPRKELLKKRHKLVV</sequence>
<reference evidence="1" key="1">
    <citation type="submission" date="2023-11" db="EMBL/GenBank/DDBJ databases">
        <authorList>
            <person name="Poullet M."/>
        </authorList>
    </citation>
    <scope>NUCLEOTIDE SEQUENCE</scope>
    <source>
        <strain evidence="1">E1834</strain>
    </source>
</reference>
<name>A0ACB0Z094_MELEN</name>
<proteinExistence type="predicted"/>
<protein>
    <submittedName>
        <fullName evidence="1">Uncharacterized protein</fullName>
    </submittedName>
</protein>
<evidence type="ECO:0000313" key="1">
    <source>
        <dbReference type="EMBL" id="CAK5070725.1"/>
    </source>
</evidence>
<evidence type="ECO:0000313" key="2">
    <source>
        <dbReference type="Proteomes" id="UP001497535"/>
    </source>
</evidence>
<organism evidence="1 2">
    <name type="scientific">Meloidogyne enterolobii</name>
    <name type="common">Root-knot nematode worm</name>
    <name type="synonym">Meloidogyne mayaguensis</name>
    <dbReference type="NCBI Taxonomy" id="390850"/>
    <lineage>
        <taxon>Eukaryota</taxon>
        <taxon>Metazoa</taxon>
        <taxon>Ecdysozoa</taxon>
        <taxon>Nematoda</taxon>
        <taxon>Chromadorea</taxon>
        <taxon>Rhabditida</taxon>
        <taxon>Tylenchina</taxon>
        <taxon>Tylenchomorpha</taxon>
        <taxon>Tylenchoidea</taxon>
        <taxon>Meloidogynidae</taxon>
        <taxon>Meloidogyninae</taxon>
        <taxon>Meloidogyne</taxon>
    </lineage>
</organism>
<dbReference type="Proteomes" id="UP001497535">
    <property type="component" value="Unassembled WGS sequence"/>
</dbReference>
<keyword evidence="2" id="KW-1185">Reference proteome</keyword>